<name>A0ACC2PGK2_9HYME</name>
<organism evidence="1 2">
    <name type="scientific">Eretmocerus hayati</name>
    <dbReference type="NCBI Taxonomy" id="131215"/>
    <lineage>
        <taxon>Eukaryota</taxon>
        <taxon>Metazoa</taxon>
        <taxon>Ecdysozoa</taxon>
        <taxon>Arthropoda</taxon>
        <taxon>Hexapoda</taxon>
        <taxon>Insecta</taxon>
        <taxon>Pterygota</taxon>
        <taxon>Neoptera</taxon>
        <taxon>Endopterygota</taxon>
        <taxon>Hymenoptera</taxon>
        <taxon>Apocrita</taxon>
        <taxon>Proctotrupomorpha</taxon>
        <taxon>Chalcidoidea</taxon>
        <taxon>Aphelinidae</taxon>
        <taxon>Aphelininae</taxon>
        <taxon>Eretmocerus</taxon>
    </lineage>
</organism>
<protein>
    <submittedName>
        <fullName evidence="1">Uncharacterized protein</fullName>
    </submittedName>
</protein>
<sequence>MFAEIVNLSRITLLILFSCMKESQTSQHADSNVGISSNKSWTVPEAEVYYYYPQKFLSEDGLLIYAGCSVVKFPSEMTCNITAISFDLTRSKSCSVKLHPNPTEELKNTAIELHRLGVSRALLSWWTIQESSNRNAIPPPASRQIAIVHFNDCSISRNTIAMQNKRPSYLIPFQNSYEILYSENDYYVSRKKYNFQHKEMEKSDNFLAVDSYDHETDTGGELAMQTVIVPNSNYKISSAWQKRYLIVEGTPNAAKISYASEGGSKIPVAVVKRFYEDRFSTRYGMLTICEEVVQDRSAKIQCLQYDSDKSELKMNVSLNRLNSIEDLVVVRNSIEGGFLHLKNSGGHTYSEYKLVKVHLNATEEVLIEKISINCDISSPMSNVEISSFENDICVYSSCASLIDTEQNHGKASQFQVSRTCRATS</sequence>
<gene>
    <name evidence="1" type="ORF">QAD02_018373</name>
</gene>
<dbReference type="Proteomes" id="UP001239111">
    <property type="component" value="Chromosome 1"/>
</dbReference>
<proteinExistence type="predicted"/>
<evidence type="ECO:0000313" key="2">
    <source>
        <dbReference type="Proteomes" id="UP001239111"/>
    </source>
</evidence>
<keyword evidence="2" id="KW-1185">Reference proteome</keyword>
<accession>A0ACC2PGK2</accession>
<evidence type="ECO:0000313" key="1">
    <source>
        <dbReference type="EMBL" id="KAJ8682581.1"/>
    </source>
</evidence>
<dbReference type="EMBL" id="CM056741">
    <property type="protein sequence ID" value="KAJ8682581.1"/>
    <property type="molecule type" value="Genomic_DNA"/>
</dbReference>
<comment type="caution">
    <text evidence="1">The sequence shown here is derived from an EMBL/GenBank/DDBJ whole genome shotgun (WGS) entry which is preliminary data.</text>
</comment>
<reference evidence="1" key="1">
    <citation type="submission" date="2023-04" db="EMBL/GenBank/DDBJ databases">
        <title>A chromosome-level genome assembly of the parasitoid wasp Eretmocerus hayati.</title>
        <authorList>
            <person name="Zhong Y."/>
            <person name="Liu S."/>
            <person name="Liu Y."/>
        </authorList>
    </citation>
    <scope>NUCLEOTIDE SEQUENCE</scope>
    <source>
        <strain evidence="1">ZJU_SS_LIU_2023</strain>
    </source>
</reference>